<feature type="compositionally biased region" description="Low complexity" evidence="1">
    <location>
        <begin position="187"/>
        <end position="196"/>
    </location>
</feature>
<evidence type="ECO:0000256" key="1">
    <source>
        <dbReference type="SAM" id="MobiDB-lite"/>
    </source>
</evidence>
<feature type="compositionally biased region" description="Basic residues" evidence="1">
    <location>
        <begin position="171"/>
        <end position="183"/>
    </location>
</feature>
<reference evidence="3" key="1">
    <citation type="submission" date="2025-08" db="UniProtKB">
        <authorList>
            <consortium name="RefSeq"/>
        </authorList>
    </citation>
    <scope>IDENTIFICATION</scope>
    <source>
        <tissue evidence="3">Blood</tissue>
    </source>
</reference>
<sequence length="346" mass="36347">MGTLCPLLRASAKWKTDEQTVLAVVPKGLPLLEIREDLTDQLAHNCQYSRVNVPLDNPFTTGPRRKPRRRRRRLGCRERASPAGGGRTRPGLPSPETRPAAELGVGSPILPARRPPRRLHRAVAACSPPRVRARGHWSLGRSRPLSSAPFPSFSPPAARLELGAPPPPPHSRTRSSRGRRLRGGRGAARLPGPGARVARDPPAPRGDSQCSAPRPDSAGSARRAGGPEDAGGLPRPRPALPSGRAPGAPLAAPPPPPPPPPPPARGREGGVRPRREPQPQGGRSPVSQPQPPPSSCRRAPADAEGQPRASPCRIPGLTAGVGGCSRSGQGPGTRALVGRRRGPRAC</sequence>
<evidence type="ECO:0000313" key="3">
    <source>
        <dbReference type="RefSeq" id="XP_022369125.1"/>
    </source>
</evidence>
<dbReference type="AlphaFoldDB" id="A0A2Y9KIH1"/>
<feature type="region of interest" description="Disordered" evidence="1">
    <location>
        <begin position="55"/>
        <end position="346"/>
    </location>
</feature>
<accession>A0A2Y9KIH1</accession>
<gene>
    <name evidence="3" type="primary">LOC111154058</name>
</gene>
<feature type="compositionally biased region" description="Basic residues" evidence="1">
    <location>
        <begin position="63"/>
        <end position="74"/>
    </location>
</feature>
<feature type="compositionally biased region" description="Pro residues" evidence="1">
    <location>
        <begin position="251"/>
        <end position="264"/>
    </location>
</feature>
<feature type="compositionally biased region" description="Basic residues" evidence="1">
    <location>
        <begin position="337"/>
        <end position="346"/>
    </location>
</feature>
<dbReference type="STRING" id="391180.A0A2Y9KIH1"/>
<feature type="compositionally biased region" description="Basic and acidic residues" evidence="1">
    <location>
        <begin position="265"/>
        <end position="277"/>
    </location>
</feature>
<keyword evidence="2" id="KW-1185">Reference proteome</keyword>
<protein>
    <submittedName>
        <fullName evidence="3">Proline-rich protein HaeIII subfamily 1-like</fullName>
    </submittedName>
</protein>
<evidence type="ECO:0000313" key="2">
    <source>
        <dbReference type="Proteomes" id="UP000248482"/>
    </source>
</evidence>
<feature type="compositionally biased region" description="Low complexity" evidence="1">
    <location>
        <begin position="141"/>
        <end position="160"/>
    </location>
</feature>
<feature type="compositionally biased region" description="Low complexity" evidence="1">
    <location>
        <begin position="230"/>
        <end position="250"/>
    </location>
</feature>
<dbReference type="KEGG" id="elk:111154058"/>
<organism evidence="2 3">
    <name type="scientific">Enhydra lutris kenyoni</name>
    <name type="common">northern sea otter</name>
    <dbReference type="NCBI Taxonomy" id="391180"/>
    <lineage>
        <taxon>Eukaryota</taxon>
        <taxon>Metazoa</taxon>
        <taxon>Chordata</taxon>
        <taxon>Craniata</taxon>
        <taxon>Vertebrata</taxon>
        <taxon>Euteleostomi</taxon>
        <taxon>Mammalia</taxon>
        <taxon>Eutheria</taxon>
        <taxon>Laurasiatheria</taxon>
        <taxon>Carnivora</taxon>
        <taxon>Caniformia</taxon>
        <taxon>Musteloidea</taxon>
        <taxon>Mustelidae</taxon>
        <taxon>Lutrinae</taxon>
        <taxon>Enhydra</taxon>
    </lineage>
</organism>
<feature type="compositionally biased region" description="Low complexity" evidence="1">
    <location>
        <begin position="278"/>
        <end position="287"/>
    </location>
</feature>
<dbReference type="GeneID" id="111154058"/>
<proteinExistence type="predicted"/>
<dbReference type="Proteomes" id="UP000248482">
    <property type="component" value="Unplaced"/>
</dbReference>
<feature type="compositionally biased region" description="Gly residues" evidence="1">
    <location>
        <begin position="319"/>
        <end position="331"/>
    </location>
</feature>
<name>A0A2Y9KIH1_ENHLU</name>
<dbReference type="RefSeq" id="XP_022369125.1">
    <property type="nucleotide sequence ID" value="XM_022513417.1"/>
</dbReference>